<comment type="caution">
    <text evidence="1">The sequence shown here is derived from an EMBL/GenBank/DDBJ whole genome shotgun (WGS) entry which is preliminary data.</text>
</comment>
<dbReference type="EMBL" id="CM055095">
    <property type="protein sequence ID" value="KAJ7557863.1"/>
    <property type="molecule type" value="Genomic_DNA"/>
</dbReference>
<dbReference type="Proteomes" id="UP001162992">
    <property type="component" value="Chromosome 4"/>
</dbReference>
<evidence type="ECO:0000313" key="1">
    <source>
        <dbReference type="EMBL" id="KAJ7557863.1"/>
    </source>
</evidence>
<keyword evidence="2" id="KW-1185">Reference proteome</keyword>
<proteinExistence type="predicted"/>
<name>A0ACC2DU86_DIPCM</name>
<reference evidence="2" key="1">
    <citation type="journal article" date="2024" name="Proc. Natl. Acad. Sci. U.S.A.">
        <title>Extraordinary preservation of gene collinearity over three hundred million years revealed in homosporous lycophytes.</title>
        <authorList>
            <person name="Li C."/>
            <person name="Wickell D."/>
            <person name="Kuo L.Y."/>
            <person name="Chen X."/>
            <person name="Nie B."/>
            <person name="Liao X."/>
            <person name="Peng D."/>
            <person name="Ji J."/>
            <person name="Jenkins J."/>
            <person name="Williams M."/>
            <person name="Shu S."/>
            <person name="Plott C."/>
            <person name="Barry K."/>
            <person name="Rajasekar S."/>
            <person name="Grimwood J."/>
            <person name="Han X."/>
            <person name="Sun S."/>
            <person name="Hou Z."/>
            <person name="He W."/>
            <person name="Dai G."/>
            <person name="Sun C."/>
            <person name="Schmutz J."/>
            <person name="Leebens-Mack J.H."/>
            <person name="Li F.W."/>
            <person name="Wang L."/>
        </authorList>
    </citation>
    <scope>NUCLEOTIDE SEQUENCE [LARGE SCALE GENOMIC DNA]</scope>
    <source>
        <strain evidence="2">cv. PW_Plant_1</strain>
    </source>
</reference>
<evidence type="ECO:0000313" key="2">
    <source>
        <dbReference type="Proteomes" id="UP001162992"/>
    </source>
</evidence>
<organism evidence="1 2">
    <name type="scientific">Diphasiastrum complanatum</name>
    <name type="common">Issler's clubmoss</name>
    <name type="synonym">Lycopodium complanatum</name>
    <dbReference type="NCBI Taxonomy" id="34168"/>
    <lineage>
        <taxon>Eukaryota</taxon>
        <taxon>Viridiplantae</taxon>
        <taxon>Streptophyta</taxon>
        <taxon>Embryophyta</taxon>
        <taxon>Tracheophyta</taxon>
        <taxon>Lycopodiopsida</taxon>
        <taxon>Lycopodiales</taxon>
        <taxon>Lycopodiaceae</taxon>
        <taxon>Lycopodioideae</taxon>
        <taxon>Diphasiastrum</taxon>
    </lineage>
</organism>
<protein>
    <submittedName>
        <fullName evidence="1">Uncharacterized protein</fullName>
    </submittedName>
</protein>
<accession>A0ACC2DU86</accession>
<gene>
    <name evidence="1" type="ORF">O6H91_04G012900</name>
</gene>
<sequence>MYGKPIVPPILRTKEKIFVSDEFVQDYQDTYSKVQQCIASAQQKQQKSANMRRRAIKYEEGELVLLKFEKKRLRKKKGSMKLYPKLTQKYYGSFKVKKVINEVTCELDLPITWKIHNKFHVSLLKKFNGPELEGFTDSELPEV</sequence>